<evidence type="ECO:0000313" key="9">
    <source>
        <dbReference type="Proteomes" id="UP000228495"/>
    </source>
</evidence>
<evidence type="ECO:0000259" key="7">
    <source>
        <dbReference type="Pfam" id="PF02683"/>
    </source>
</evidence>
<dbReference type="Proteomes" id="UP000228495">
    <property type="component" value="Unassembled WGS sequence"/>
</dbReference>
<evidence type="ECO:0000256" key="1">
    <source>
        <dbReference type="ARBA" id="ARBA00004141"/>
    </source>
</evidence>
<evidence type="ECO:0000256" key="6">
    <source>
        <dbReference type="SAM" id="Phobius"/>
    </source>
</evidence>
<feature type="transmembrane region" description="Helical" evidence="6">
    <location>
        <begin position="139"/>
        <end position="163"/>
    </location>
</feature>
<proteinExistence type="inferred from homology"/>
<protein>
    <submittedName>
        <fullName evidence="8">Cytochrome C biogenesis protein</fullName>
    </submittedName>
</protein>
<feature type="transmembrane region" description="Helical" evidence="6">
    <location>
        <begin position="90"/>
        <end position="110"/>
    </location>
</feature>
<evidence type="ECO:0000256" key="2">
    <source>
        <dbReference type="ARBA" id="ARBA00006143"/>
    </source>
</evidence>
<dbReference type="PANTHER" id="PTHR31272">
    <property type="entry name" value="CYTOCHROME C-TYPE BIOGENESIS PROTEIN HI_1454-RELATED"/>
    <property type="match status" value="1"/>
</dbReference>
<comment type="similarity">
    <text evidence="2">Belongs to the DsbD family.</text>
</comment>
<evidence type="ECO:0000313" key="8">
    <source>
        <dbReference type="EMBL" id="PIP56060.1"/>
    </source>
</evidence>
<comment type="subcellular location">
    <subcellularLocation>
        <location evidence="1">Membrane</location>
        <topology evidence="1">Multi-pass membrane protein</topology>
    </subcellularLocation>
</comment>
<dbReference type="PANTHER" id="PTHR31272:SF4">
    <property type="entry name" value="CYTOCHROME C-TYPE BIOGENESIS PROTEIN HI_1454-RELATED"/>
    <property type="match status" value="1"/>
</dbReference>
<dbReference type="InterPro" id="IPR051790">
    <property type="entry name" value="Cytochrome_c-biogenesis_DsbD"/>
</dbReference>
<evidence type="ECO:0000256" key="4">
    <source>
        <dbReference type="ARBA" id="ARBA00022989"/>
    </source>
</evidence>
<accession>A0A2H0BGD8</accession>
<dbReference type="Pfam" id="PF02683">
    <property type="entry name" value="DsbD_TM"/>
    <property type="match status" value="1"/>
</dbReference>
<keyword evidence="4 6" id="KW-1133">Transmembrane helix</keyword>
<dbReference type="GO" id="GO:0017004">
    <property type="term" value="P:cytochrome complex assembly"/>
    <property type="evidence" value="ECO:0007669"/>
    <property type="project" value="InterPro"/>
</dbReference>
<keyword evidence="5 6" id="KW-0472">Membrane</keyword>
<dbReference type="GO" id="GO:0016020">
    <property type="term" value="C:membrane"/>
    <property type="evidence" value="ECO:0007669"/>
    <property type="project" value="UniProtKB-SubCell"/>
</dbReference>
<comment type="caution">
    <text evidence="8">The sequence shown here is derived from an EMBL/GenBank/DDBJ whole genome shotgun (WGS) entry which is preliminary data.</text>
</comment>
<gene>
    <name evidence="8" type="ORF">COX05_05030</name>
</gene>
<reference evidence="8 9" key="1">
    <citation type="submission" date="2017-09" db="EMBL/GenBank/DDBJ databases">
        <title>Depth-based differentiation of microbial function through sediment-hosted aquifers and enrichment of novel symbionts in the deep terrestrial subsurface.</title>
        <authorList>
            <person name="Probst A.J."/>
            <person name="Ladd B."/>
            <person name="Jarett J.K."/>
            <person name="Geller-Mcgrath D.E."/>
            <person name="Sieber C.M."/>
            <person name="Emerson J.B."/>
            <person name="Anantharaman K."/>
            <person name="Thomas B.C."/>
            <person name="Malmstrom R."/>
            <person name="Stieglmeier M."/>
            <person name="Klingl A."/>
            <person name="Woyke T."/>
            <person name="Ryan C.M."/>
            <person name="Banfield J.F."/>
        </authorList>
    </citation>
    <scope>NUCLEOTIDE SEQUENCE [LARGE SCALE GENOMIC DNA]</scope>
    <source>
        <strain evidence="8">CG22_combo_CG10-13_8_21_14_all_39_12</strain>
    </source>
</reference>
<feature type="transmembrane region" description="Helical" evidence="6">
    <location>
        <begin position="55"/>
        <end position="78"/>
    </location>
</feature>
<feature type="transmembrane region" description="Helical" evidence="6">
    <location>
        <begin position="175"/>
        <end position="196"/>
    </location>
</feature>
<dbReference type="AlphaFoldDB" id="A0A2H0BGD8"/>
<keyword evidence="3 6" id="KW-0812">Transmembrane</keyword>
<dbReference type="InterPro" id="IPR003834">
    <property type="entry name" value="Cyt_c_assmbl_TM_dom"/>
</dbReference>
<evidence type="ECO:0000256" key="5">
    <source>
        <dbReference type="ARBA" id="ARBA00023136"/>
    </source>
</evidence>
<sequence length="254" mass="27884">MELYSLIIPSFIAGTLTFLAPCTFPLIPGYLGFISGVSLDELQNPRSAPKARRRVFLNGLLYVVGFSTVFVSFGMLFGLGGSALGQYRTLLSQIGGVFIIFFGLYIIGILRLPFLKFLNQDHTYNFVGKLTPGTPLSSLIFGATFAFGWTPCVGPILGSVLTLAAHSATVLQGGFLLAVFSAGLGLPFLIIAYGISSATGYIRLMNKYLRYFEVIGGILLVLLGILLITDNLAQWITFFYRIEFLNFSWIYDYL</sequence>
<evidence type="ECO:0000256" key="3">
    <source>
        <dbReference type="ARBA" id="ARBA00022692"/>
    </source>
</evidence>
<feature type="transmembrane region" description="Helical" evidence="6">
    <location>
        <begin position="6"/>
        <end position="34"/>
    </location>
</feature>
<organism evidence="8 9">
    <name type="scientific">candidate division WWE3 bacterium CG22_combo_CG10-13_8_21_14_all_39_12</name>
    <dbReference type="NCBI Taxonomy" id="1975094"/>
    <lineage>
        <taxon>Bacteria</taxon>
        <taxon>Katanobacteria</taxon>
    </lineage>
</organism>
<feature type="transmembrane region" description="Helical" evidence="6">
    <location>
        <begin position="208"/>
        <end position="228"/>
    </location>
</feature>
<feature type="domain" description="Cytochrome C biogenesis protein transmembrane" evidence="7">
    <location>
        <begin position="7"/>
        <end position="227"/>
    </location>
</feature>
<dbReference type="EMBL" id="PCSU01000091">
    <property type="protein sequence ID" value="PIP56060.1"/>
    <property type="molecule type" value="Genomic_DNA"/>
</dbReference>
<name>A0A2H0BGD8_UNCKA</name>